<evidence type="ECO:0000256" key="1">
    <source>
        <dbReference type="ARBA" id="ARBA00022801"/>
    </source>
</evidence>
<evidence type="ECO:0000259" key="3">
    <source>
        <dbReference type="Pfam" id="PF08450"/>
    </source>
</evidence>
<dbReference type="Proteomes" id="UP000005801">
    <property type="component" value="Unassembled WGS sequence"/>
</dbReference>
<accession>A6FXZ8</accession>
<dbReference type="SUPFAM" id="SSF63829">
    <property type="entry name" value="Calcium-dependent phosphotriesterase"/>
    <property type="match status" value="1"/>
</dbReference>
<dbReference type="InterPro" id="IPR013658">
    <property type="entry name" value="SGL"/>
</dbReference>
<evidence type="ECO:0000256" key="2">
    <source>
        <dbReference type="SAM" id="MobiDB-lite"/>
    </source>
</evidence>
<comment type="caution">
    <text evidence="4">The sequence shown here is derived from an EMBL/GenBank/DDBJ whole genome shotgun (WGS) entry which is preliminary data.</text>
</comment>
<dbReference type="Gene3D" id="2.120.10.30">
    <property type="entry name" value="TolB, C-terminal domain"/>
    <property type="match status" value="1"/>
</dbReference>
<reference evidence="4 5" key="1">
    <citation type="submission" date="2007-06" db="EMBL/GenBank/DDBJ databases">
        <authorList>
            <person name="Shimkets L."/>
            <person name="Ferriera S."/>
            <person name="Johnson J."/>
            <person name="Kravitz S."/>
            <person name="Beeson K."/>
            <person name="Sutton G."/>
            <person name="Rogers Y.-H."/>
            <person name="Friedman R."/>
            <person name="Frazier M."/>
            <person name="Venter J.C."/>
        </authorList>
    </citation>
    <scope>NUCLEOTIDE SEQUENCE [LARGE SCALE GENOMIC DNA]</scope>
    <source>
        <strain evidence="4 5">SIR-1</strain>
    </source>
</reference>
<dbReference type="eggNOG" id="COG3386">
    <property type="taxonomic scope" value="Bacteria"/>
</dbReference>
<dbReference type="GO" id="GO:0016787">
    <property type="term" value="F:hydrolase activity"/>
    <property type="evidence" value="ECO:0007669"/>
    <property type="project" value="UniProtKB-KW"/>
</dbReference>
<protein>
    <recommendedName>
        <fullName evidence="3">SMP-30/Gluconolactonase/LRE-like region domain-containing protein</fullName>
    </recommendedName>
</protein>
<organism evidence="4 5">
    <name type="scientific">Plesiocystis pacifica SIR-1</name>
    <dbReference type="NCBI Taxonomy" id="391625"/>
    <lineage>
        <taxon>Bacteria</taxon>
        <taxon>Pseudomonadati</taxon>
        <taxon>Myxococcota</taxon>
        <taxon>Polyangia</taxon>
        <taxon>Nannocystales</taxon>
        <taxon>Nannocystaceae</taxon>
        <taxon>Plesiocystis</taxon>
    </lineage>
</organism>
<feature type="region of interest" description="Disordered" evidence="2">
    <location>
        <begin position="14"/>
        <end position="66"/>
    </location>
</feature>
<dbReference type="InterPro" id="IPR011042">
    <property type="entry name" value="6-blade_b-propeller_TolB-like"/>
</dbReference>
<dbReference type="EMBL" id="ABCS01000003">
    <property type="protein sequence ID" value="EDM81377.1"/>
    <property type="molecule type" value="Genomic_DNA"/>
</dbReference>
<name>A6FXZ8_9BACT</name>
<evidence type="ECO:0000313" key="5">
    <source>
        <dbReference type="Proteomes" id="UP000005801"/>
    </source>
</evidence>
<dbReference type="AlphaFoldDB" id="A6FXZ8"/>
<dbReference type="PANTHER" id="PTHR47572">
    <property type="entry name" value="LIPOPROTEIN-RELATED"/>
    <property type="match status" value="1"/>
</dbReference>
<evidence type="ECO:0000313" key="4">
    <source>
        <dbReference type="EMBL" id="EDM81377.1"/>
    </source>
</evidence>
<dbReference type="Pfam" id="PF08450">
    <property type="entry name" value="SGL"/>
    <property type="match status" value="1"/>
</dbReference>
<proteinExistence type="predicted"/>
<feature type="domain" description="SMP-30/Gluconolactonase/LRE-like region" evidence="3">
    <location>
        <begin position="188"/>
        <end position="311"/>
    </location>
</feature>
<dbReference type="InterPro" id="IPR051262">
    <property type="entry name" value="SMP-30/CGR1_Lactonase"/>
</dbReference>
<gene>
    <name evidence="4" type="ORF">PPSIR1_39340</name>
</gene>
<dbReference type="PANTHER" id="PTHR47572:SF4">
    <property type="entry name" value="LACTONASE DRP35"/>
    <property type="match status" value="1"/>
</dbReference>
<keyword evidence="5" id="KW-1185">Reference proteome</keyword>
<sequence length="345" mass="35522">MAVTGCAALVLSACPGTSEEGEDEVGSTGETDTTETEADTGETDTTDTETDTETDTGETETGDPNACWEDLAVGELEVLAEGFDGGSEGITFGPNGELYVTTDGTVWSVSPDGEVAEYATVPDALGLAARADGSLVVASLGVFGEPDGAVYVVSPDAAVSELAAGIDSPNFVAIAPDGSALITDDVDTRVFRVSDEGEVSVIIEDVPSPNGMAYSPDGQRFYVASTFTPEGQLTAYTVDGEGFPDESTGVEILHIGQGSTPDGIAVDENDRVYVAANLFGEIWAVDGGLTELGEGELVAGELESPASLAFGRGPDFDPCSIYYTELFGTRVMRLAVGVRGAPLFD</sequence>
<dbReference type="STRING" id="391625.PPSIR1_39340"/>
<keyword evidence="1" id="KW-0378">Hydrolase</keyword>
<feature type="compositionally biased region" description="Acidic residues" evidence="2">
    <location>
        <begin position="32"/>
        <end position="61"/>
    </location>
</feature>